<dbReference type="PANTHER" id="PTHR45640">
    <property type="entry name" value="HEAT SHOCK PROTEIN HSP-12.2-RELATED"/>
    <property type="match status" value="1"/>
</dbReference>
<evidence type="ECO:0000313" key="7">
    <source>
        <dbReference type="Proteomes" id="UP000008744"/>
    </source>
</evidence>
<keyword evidence="2" id="KW-0479">Metal-binding</keyword>
<organism evidence="7">
    <name type="scientific">Drosophila persimilis</name>
    <name type="common">Fruit fly</name>
    <dbReference type="NCBI Taxonomy" id="7234"/>
    <lineage>
        <taxon>Eukaryota</taxon>
        <taxon>Metazoa</taxon>
        <taxon>Ecdysozoa</taxon>
        <taxon>Arthropoda</taxon>
        <taxon>Hexapoda</taxon>
        <taxon>Insecta</taxon>
        <taxon>Pterygota</taxon>
        <taxon>Neoptera</taxon>
        <taxon>Endopterygota</taxon>
        <taxon>Diptera</taxon>
        <taxon>Brachycera</taxon>
        <taxon>Muscomorpha</taxon>
        <taxon>Ephydroidea</taxon>
        <taxon>Drosophilidae</taxon>
        <taxon>Drosophila</taxon>
        <taxon>Sophophora</taxon>
    </lineage>
</organism>
<dbReference type="InterPro" id="IPR002068">
    <property type="entry name" value="A-crystallin/Hsp20_dom"/>
</dbReference>
<dbReference type="OMA" id="FRDWWED"/>
<dbReference type="GO" id="GO:0030018">
    <property type="term" value="C:Z disc"/>
    <property type="evidence" value="ECO:0007669"/>
    <property type="project" value="EnsemblMetazoa"/>
</dbReference>
<dbReference type="PIRSF" id="PIRSF036514">
    <property type="entry name" value="Sm_HSP_B1"/>
    <property type="match status" value="1"/>
</dbReference>
<dbReference type="GO" id="GO:0048471">
    <property type="term" value="C:perinuclear region of cytoplasm"/>
    <property type="evidence" value="ECO:0007669"/>
    <property type="project" value="EnsemblMetazoa"/>
</dbReference>
<dbReference type="KEGG" id="dpe:6592523"/>
<dbReference type="SMR" id="B4GHU4"/>
<evidence type="ECO:0000256" key="3">
    <source>
        <dbReference type="PROSITE-ProRule" id="PRU00285"/>
    </source>
</evidence>
<dbReference type="InterPro" id="IPR055269">
    <property type="entry name" value="Alpha-crystallin/HSP_16"/>
</dbReference>
<dbReference type="CDD" id="cd06526">
    <property type="entry name" value="metazoan_ACD"/>
    <property type="match status" value="1"/>
</dbReference>
<protein>
    <submittedName>
        <fullName evidence="6">GL17594</fullName>
    </submittedName>
</protein>
<dbReference type="HOGENOM" id="CLU_095001_1_0_1"/>
<dbReference type="STRING" id="7234.B4GHU4"/>
<comment type="similarity">
    <text evidence="1 3 4">Belongs to the small heat shock protein (HSP20) family.</text>
</comment>
<keyword evidence="7" id="KW-1185">Reference proteome</keyword>
<evidence type="ECO:0000313" key="6">
    <source>
        <dbReference type="EMBL" id="EDW36064.1"/>
    </source>
</evidence>
<evidence type="ECO:0000256" key="1">
    <source>
        <dbReference type="PIRNR" id="PIRNR036514"/>
    </source>
</evidence>
<gene>
    <name evidence="6" type="primary">Dper\GL17594</name>
    <name evidence="6" type="ORF">Dper_GL17594</name>
</gene>
<evidence type="ECO:0000256" key="4">
    <source>
        <dbReference type="RuleBase" id="RU003616"/>
    </source>
</evidence>
<feature type="domain" description="SHSP" evidence="5">
    <location>
        <begin position="61"/>
        <end position="170"/>
    </location>
</feature>
<dbReference type="FunFam" id="2.60.40.790:FF:000069">
    <property type="entry name" value="Protein lethal(2)essential for life"/>
    <property type="match status" value="1"/>
</dbReference>
<dbReference type="Pfam" id="PF00011">
    <property type="entry name" value="HSP20"/>
    <property type="match status" value="1"/>
</dbReference>
<dbReference type="PANTHER" id="PTHR45640:SF34">
    <property type="entry name" value="PROTEIN LETHAL(2)ESSENTIAL FOR LIFE"/>
    <property type="match status" value="1"/>
</dbReference>
<dbReference type="GO" id="GO:0042026">
    <property type="term" value="P:protein refolding"/>
    <property type="evidence" value="ECO:0007669"/>
    <property type="project" value="EnsemblMetazoa"/>
</dbReference>
<dbReference type="Gene3D" id="2.60.40.790">
    <property type="match status" value="1"/>
</dbReference>
<accession>B4GHU4</accession>
<dbReference type="GO" id="GO:0051082">
    <property type="term" value="F:unfolded protein binding"/>
    <property type="evidence" value="ECO:0007669"/>
    <property type="project" value="TreeGrafter"/>
</dbReference>
<dbReference type="PRINTS" id="PR00299">
    <property type="entry name" value="ACRYSTALLIN"/>
</dbReference>
<dbReference type="GO" id="GO:0046872">
    <property type="term" value="F:metal ion binding"/>
    <property type="evidence" value="ECO:0007669"/>
    <property type="project" value="UniProtKB-KW"/>
</dbReference>
<dbReference type="GO" id="GO:0005634">
    <property type="term" value="C:nucleus"/>
    <property type="evidence" value="ECO:0007669"/>
    <property type="project" value="TreeGrafter"/>
</dbReference>
<dbReference type="GO" id="GO:0009408">
    <property type="term" value="P:response to heat"/>
    <property type="evidence" value="ECO:0007669"/>
    <property type="project" value="EnsemblMetazoa"/>
</dbReference>
<dbReference type="InterPro" id="IPR008978">
    <property type="entry name" value="HSP20-like_chaperone"/>
</dbReference>
<dbReference type="eggNOG" id="KOG3591">
    <property type="taxonomic scope" value="Eukaryota"/>
</dbReference>
<dbReference type="GO" id="GO:0045214">
    <property type="term" value="P:sarcomere organization"/>
    <property type="evidence" value="ECO:0007669"/>
    <property type="project" value="EnsemblMetazoa"/>
</dbReference>
<dbReference type="SUPFAM" id="SSF49764">
    <property type="entry name" value="HSP20-like chaperones"/>
    <property type="match status" value="1"/>
</dbReference>
<dbReference type="PROSITE" id="PS01031">
    <property type="entry name" value="SHSP"/>
    <property type="match status" value="1"/>
</dbReference>
<feature type="binding site" evidence="2">
    <location>
        <position position="115"/>
    </location>
    <ligand>
        <name>Zn(2+)</name>
        <dbReference type="ChEBI" id="CHEBI:29105"/>
        <label>1</label>
    </ligand>
</feature>
<dbReference type="PhylomeDB" id="B4GHU4"/>
<evidence type="ECO:0000256" key="2">
    <source>
        <dbReference type="PIRSR" id="PIRSR036514-1"/>
    </source>
</evidence>
<proteinExistence type="inferred from homology"/>
<dbReference type="InterPro" id="IPR001436">
    <property type="entry name" value="Alpha-crystallin/sHSP_animal"/>
</dbReference>
<feature type="binding site" evidence="2">
    <location>
        <position position="110"/>
    </location>
    <ligand>
        <name>Zn(2+)</name>
        <dbReference type="ChEBI" id="CHEBI:29105"/>
        <label>1</label>
    </ligand>
</feature>
<name>B4GHU4_DROPE</name>
<dbReference type="OrthoDB" id="1431247at2759"/>
<reference evidence="6 7" key="1">
    <citation type="journal article" date="2007" name="Nature">
        <title>Evolution of genes and genomes on the Drosophila phylogeny.</title>
        <authorList>
            <consortium name="Drosophila 12 Genomes Consortium"/>
            <person name="Clark A.G."/>
            <person name="Eisen M.B."/>
            <person name="Smith D.R."/>
            <person name="Bergman C.M."/>
            <person name="Oliver B."/>
            <person name="Markow T.A."/>
            <person name="Kaufman T.C."/>
            <person name="Kellis M."/>
            <person name="Gelbart W."/>
            <person name="Iyer V.N."/>
            <person name="Pollard D.A."/>
            <person name="Sackton T.B."/>
            <person name="Larracuente A.M."/>
            <person name="Singh N.D."/>
            <person name="Abad J.P."/>
            <person name="Abt D.N."/>
            <person name="Adryan B."/>
            <person name="Aguade M."/>
            <person name="Akashi H."/>
            <person name="Anderson W.W."/>
            <person name="Aquadro C.F."/>
            <person name="Ardell D.H."/>
            <person name="Arguello R."/>
            <person name="Artieri C.G."/>
            <person name="Barbash D.A."/>
            <person name="Barker D."/>
            <person name="Barsanti P."/>
            <person name="Batterham P."/>
            <person name="Batzoglou S."/>
            <person name="Begun D."/>
            <person name="Bhutkar A."/>
            <person name="Blanco E."/>
            <person name="Bosak S.A."/>
            <person name="Bradley R.K."/>
            <person name="Brand A.D."/>
            <person name="Brent M.R."/>
            <person name="Brooks A.N."/>
            <person name="Brown R.H."/>
            <person name="Butlin R.K."/>
            <person name="Caggese C."/>
            <person name="Calvi B.R."/>
            <person name="Bernardo de Carvalho A."/>
            <person name="Caspi A."/>
            <person name="Castrezana S."/>
            <person name="Celniker S.E."/>
            <person name="Chang J.L."/>
            <person name="Chapple C."/>
            <person name="Chatterji S."/>
            <person name="Chinwalla A."/>
            <person name="Civetta A."/>
            <person name="Clifton S.W."/>
            <person name="Comeron J.M."/>
            <person name="Costello J.C."/>
            <person name="Coyne J.A."/>
            <person name="Daub J."/>
            <person name="David R.G."/>
            <person name="Delcher A.L."/>
            <person name="Delehaunty K."/>
            <person name="Do C.B."/>
            <person name="Ebling H."/>
            <person name="Edwards K."/>
            <person name="Eickbush T."/>
            <person name="Evans J.D."/>
            <person name="Filipski A."/>
            <person name="Findeiss S."/>
            <person name="Freyhult E."/>
            <person name="Fulton L."/>
            <person name="Fulton R."/>
            <person name="Garcia A.C."/>
            <person name="Gardiner A."/>
            <person name="Garfield D.A."/>
            <person name="Garvin B.E."/>
            <person name="Gibson G."/>
            <person name="Gilbert D."/>
            <person name="Gnerre S."/>
            <person name="Godfrey J."/>
            <person name="Good R."/>
            <person name="Gotea V."/>
            <person name="Gravely B."/>
            <person name="Greenberg A.J."/>
            <person name="Griffiths-Jones S."/>
            <person name="Gross S."/>
            <person name="Guigo R."/>
            <person name="Gustafson E.A."/>
            <person name="Haerty W."/>
            <person name="Hahn M.W."/>
            <person name="Halligan D.L."/>
            <person name="Halpern A.L."/>
            <person name="Halter G.M."/>
            <person name="Han M.V."/>
            <person name="Heger A."/>
            <person name="Hillier L."/>
            <person name="Hinrichs A.S."/>
            <person name="Holmes I."/>
            <person name="Hoskins R.A."/>
            <person name="Hubisz M.J."/>
            <person name="Hultmark D."/>
            <person name="Huntley M.A."/>
            <person name="Jaffe D.B."/>
            <person name="Jagadeeshan S."/>
            <person name="Jeck W.R."/>
            <person name="Johnson J."/>
            <person name="Jones C.D."/>
            <person name="Jordan W.C."/>
            <person name="Karpen G.H."/>
            <person name="Kataoka E."/>
            <person name="Keightley P.D."/>
            <person name="Kheradpour P."/>
            <person name="Kirkness E.F."/>
            <person name="Koerich L.B."/>
            <person name="Kristiansen K."/>
            <person name="Kudrna D."/>
            <person name="Kulathinal R.J."/>
            <person name="Kumar S."/>
            <person name="Kwok R."/>
            <person name="Lander E."/>
            <person name="Langley C.H."/>
            <person name="Lapoint R."/>
            <person name="Lazzaro B.P."/>
            <person name="Lee S.J."/>
            <person name="Levesque L."/>
            <person name="Li R."/>
            <person name="Lin C.F."/>
            <person name="Lin M.F."/>
            <person name="Lindblad-Toh K."/>
            <person name="Llopart A."/>
            <person name="Long M."/>
            <person name="Low L."/>
            <person name="Lozovsky E."/>
            <person name="Lu J."/>
            <person name="Luo M."/>
            <person name="Machado C.A."/>
            <person name="Makalowski W."/>
            <person name="Marzo M."/>
            <person name="Matsuda M."/>
            <person name="Matzkin L."/>
            <person name="McAllister B."/>
            <person name="McBride C.S."/>
            <person name="McKernan B."/>
            <person name="McKernan K."/>
            <person name="Mendez-Lago M."/>
            <person name="Minx P."/>
            <person name="Mollenhauer M.U."/>
            <person name="Montooth K."/>
            <person name="Mount S.M."/>
            <person name="Mu X."/>
            <person name="Myers E."/>
            <person name="Negre B."/>
            <person name="Newfeld S."/>
            <person name="Nielsen R."/>
            <person name="Noor M.A."/>
            <person name="O'Grady P."/>
            <person name="Pachter L."/>
            <person name="Papaceit M."/>
            <person name="Parisi M.J."/>
            <person name="Parisi M."/>
            <person name="Parts L."/>
            <person name="Pedersen J.S."/>
            <person name="Pesole G."/>
            <person name="Phillippy A.M."/>
            <person name="Ponting C.P."/>
            <person name="Pop M."/>
            <person name="Porcelli D."/>
            <person name="Powell J.R."/>
            <person name="Prohaska S."/>
            <person name="Pruitt K."/>
            <person name="Puig M."/>
            <person name="Quesneville H."/>
            <person name="Ram K.R."/>
            <person name="Rand D."/>
            <person name="Rasmussen M.D."/>
            <person name="Reed L.K."/>
            <person name="Reenan R."/>
            <person name="Reily A."/>
            <person name="Remington K.A."/>
            <person name="Rieger T.T."/>
            <person name="Ritchie M.G."/>
            <person name="Robin C."/>
            <person name="Rogers Y.H."/>
            <person name="Rohde C."/>
            <person name="Rozas J."/>
            <person name="Rubenfield M.J."/>
            <person name="Ruiz A."/>
            <person name="Russo S."/>
            <person name="Salzberg S.L."/>
            <person name="Sanchez-Gracia A."/>
            <person name="Saranga D.J."/>
            <person name="Sato H."/>
            <person name="Schaeffer S.W."/>
            <person name="Schatz M.C."/>
            <person name="Schlenke T."/>
            <person name="Schwartz R."/>
            <person name="Segarra C."/>
            <person name="Singh R.S."/>
            <person name="Sirot L."/>
            <person name="Sirota M."/>
            <person name="Sisneros N.B."/>
            <person name="Smith C.D."/>
            <person name="Smith T.F."/>
            <person name="Spieth J."/>
            <person name="Stage D.E."/>
            <person name="Stark A."/>
            <person name="Stephan W."/>
            <person name="Strausberg R.L."/>
            <person name="Strempel S."/>
            <person name="Sturgill D."/>
            <person name="Sutton G."/>
            <person name="Sutton G.G."/>
            <person name="Tao W."/>
            <person name="Teichmann S."/>
            <person name="Tobari Y.N."/>
            <person name="Tomimura Y."/>
            <person name="Tsolas J.M."/>
            <person name="Valente V.L."/>
            <person name="Venter E."/>
            <person name="Venter J.C."/>
            <person name="Vicario S."/>
            <person name="Vieira F.G."/>
            <person name="Vilella A.J."/>
            <person name="Villasante A."/>
            <person name="Walenz B."/>
            <person name="Wang J."/>
            <person name="Wasserman M."/>
            <person name="Watts T."/>
            <person name="Wilson D."/>
            <person name="Wilson R.K."/>
            <person name="Wing R.A."/>
            <person name="Wolfner M.F."/>
            <person name="Wong A."/>
            <person name="Wong G.K."/>
            <person name="Wu C.I."/>
            <person name="Wu G."/>
            <person name="Yamamoto D."/>
            <person name="Yang H.P."/>
            <person name="Yang S.P."/>
            <person name="Yorke J.A."/>
            <person name="Yoshida K."/>
            <person name="Zdobnov E."/>
            <person name="Zhang P."/>
            <person name="Zhang Y."/>
            <person name="Zimin A.V."/>
            <person name="Baldwin J."/>
            <person name="Abdouelleil A."/>
            <person name="Abdulkadir J."/>
            <person name="Abebe A."/>
            <person name="Abera B."/>
            <person name="Abreu J."/>
            <person name="Acer S.C."/>
            <person name="Aftuck L."/>
            <person name="Alexander A."/>
            <person name="An P."/>
            <person name="Anderson E."/>
            <person name="Anderson S."/>
            <person name="Arachi H."/>
            <person name="Azer M."/>
            <person name="Bachantsang P."/>
            <person name="Barry A."/>
            <person name="Bayul T."/>
            <person name="Berlin A."/>
            <person name="Bessette D."/>
            <person name="Bloom T."/>
            <person name="Blye J."/>
            <person name="Boguslavskiy L."/>
            <person name="Bonnet C."/>
            <person name="Boukhgalter B."/>
            <person name="Bourzgui I."/>
            <person name="Brown A."/>
            <person name="Cahill P."/>
            <person name="Channer S."/>
            <person name="Cheshatsang Y."/>
            <person name="Chuda L."/>
            <person name="Citroen M."/>
            <person name="Collymore A."/>
            <person name="Cooke P."/>
            <person name="Costello M."/>
            <person name="D'Aco K."/>
            <person name="Daza R."/>
            <person name="De Haan G."/>
            <person name="DeGray S."/>
            <person name="DeMaso C."/>
            <person name="Dhargay N."/>
            <person name="Dooley K."/>
            <person name="Dooley E."/>
            <person name="Doricent M."/>
            <person name="Dorje P."/>
            <person name="Dorjee K."/>
            <person name="Dupes A."/>
            <person name="Elong R."/>
            <person name="Falk J."/>
            <person name="Farina A."/>
            <person name="Faro S."/>
            <person name="Ferguson D."/>
            <person name="Fisher S."/>
            <person name="Foley C.D."/>
            <person name="Franke A."/>
            <person name="Friedrich D."/>
            <person name="Gadbois L."/>
            <person name="Gearin G."/>
            <person name="Gearin C.R."/>
            <person name="Giannoukos G."/>
            <person name="Goode T."/>
            <person name="Graham J."/>
            <person name="Grandbois E."/>
            <person name="Grewal S."/>
            <person name="Gyaltsen K."/>
            <person name="Hafez N."/>
            <person name="Hagos B."/>
            <person name="Hall J."/>
            <person name="Henson C."/>
            <person name="Hollinger A."/>
            <person name="Honan T."/>
            <person name="Huard M.D."/>
            <person name="Hughes L."/>
            <person name="Hurhula B."/>
            <person name="Husby M.E."/>
            <person name="Kamat A."/>
            <person name="Kanga B."/>
            <person name="Kashin S."/>
            <person name="Khazanovich D."/>
            <person name="Kisner P."/>
            <person name="Lance K."/>
            <person name="Lara M."/>
            <person name="Lee W."/>
            <person name="Lennon N."/>
            <person name="Letendre F."/>
            <person name="LeVine R."/>
            <person name="Lipovsky A."/>
            <person name="Liu X."/>
            <person name="Liu J."/>
            <person name="Liu S."/>
            <person name="Lokyitsang T."/>
            <person name="Lokyitsang Y."/>
            <person name="Lubonja R."/>
            <person name="Lui A."/>
            <person name="MacDonald P."/>
            <person name="Magnisalis V."/>
            <person name="Maru K."/>
            <person name="Matthews C."/>
            <person name="McCusker W."/>
            <person name="McDonough S."/>
            <person name="Mehta T."/>
            <person name="Meldrim J."/>
            <person name="Meneus L."/>
            <person name="Mihai O."/>
            <person name="Mihalev A."/>
            <person name="Mihova T."/>
            <person name="Mittelman R."/>
            <person name="Mlenga V."/>
            <person name="Montmayeur A."/>
            <person name="Mulrain L."/>
            <person name="Navidi A."/>
            <person name="Naylor J."/>
            <person name="Negash T."/>
            <person name="Nguyen T."/>
            <person name="Nguyen N."/>
            <person name="Nicol R."/>
            <person name="Norbu C."/>
            <person name="Norbu N."/>
            <person name="Novod N."/>
            <person name="O'Neill B."/>
            <person name="Osman S."/>
            <person name="Markiewicz E."/>
            <person name="Oyono O.L."/>
            <person name="Patti C."/>
            <person name="Phunkhang P."/>
            <person name="Pierre F."/>
            <person name="Priest M."/>
            <person name="Raghuraman S."/>
            <person name="Rege F."/>
            <person name="Reyes R."/>
            <person name="Rise C."/>
            <person name="Rogov P."/>
            <person name="Ross K."/>
            <person name="Ryan E."/>
            <person name="Settipalli S."/>
            <person name="Shea T."/>
            <person name="Sherpa N."/>
            <person name="Shi L."/>
            <person name="Shih D."/>
            <person name="Sparrow T."/>
            <person name="Spaulding J."/>
            <person name="Stalker J."/>
            <person name="Stange-Thomann N."/>
            <person name="Stavropoulos S."/>
            <person name="Stone C."/>
            <person name="Strader C."/>
            <person name="Tesfaye S."/>
            <person name="Thomson T."/>
            <person name="Thoulutsang Y."/>
            <person name="Thoulutsang D."/>
            <person name="Topham K."/>
            <person name="Topping I."/>
            <person name="Tsamla T."/>
            <person name="Vassiliev H."/>
            <person name="Vo A."/>
            <person name="Wangchuk T."/>
            <person name="Wangdi T."/>
            <person name="Weiand M."/>
            <person name="Wilkinson J."/>
            <person name="Wilson A."/>
            <person name="Yadav S."/>
            <person name="Young G."/>
            <person name="Yu Q."/>
            <person name="Zembek L."/>
            <person name="Zhong D."/>
            <person name="Zimmer A."/>
            <person name="Zwirko Z."/>
            <person name="Jaffe D.B."/>
            <person name="Alvarez P."/>
            <person name="Brockman W."/>
            <person name="Butler J."/>
            <person name="Chin C."/>
            <person name="Gnerre S."/>
            <person name="Grabherr M."/>
            <person name="Kleber M."/>
            <person name="Mauceli E."/>
            <person name="MacCallum I."/>
        </authorList>
    </citation>
    <scope>NUCLEOTIDE SEQUENCE [LARGE SCALE GENOMIC DNA]</scope>
    <source>
        <strain evidence="7">MSH-3 / Tucson 14011-0111.49</strain>
    </source>
</reference>
<dbReference type="EMBL" id="CH479183">
    <property type="protein sequence ID" value="EDW36064.1"/>
    <property type="molecule type" value="Genomic_DNA"/>
</dbReference>
<dbReference type="GO" id="GO:0006446">
    <property type="term" value="P:regulation of translational initiation"/>
    <property type="evidence" value="ECO:0007669"/>
    <property type="project" value="EnsemblMetazoa"/>
</dbReference>
<dbReference type="Proteomes" id="UP000008744">
    <property type="component" value="Unassembled WGS sequence"/>
</dbReference>
<evidence type="ECO:0000259" key="5">
    <source>
        <dbReference type="PROSITE" id="PS01031"/>
    </source>
</evidence>
<keyword evidence="2" id="KW-0862">Zinc</keyword>
<dbReference type="AlphaFoldDB" id="B4GHU4"/>
<feature type="binding site" evidence="2">
    <location>
        <position position="108"/>
    </location>
    <ligand>
        <name>Zn(2+)</name>
        <dbReference type="ChEBI" id="CHEBI:29105"/>
        <label>1</label>
    </ligand>
</feature>
<sequence>MSVVPLMFRDWWDEIDFPMRTSRLLDQHFGQGMKRDDLMSSVWNSRPTVLRSGYLRPWQKNSLQKQESGSTLNIDNEKFEVILDVQQFSPNEITVKIADKFVIVEGKHEEKQDEHGYVSRQFSRRYQLPSDVNPDNVTSSLSSDGLLTITAPMKKLPPPSTERVVQITQTGPSSKEDNAKKVETTNDLGPLVEFFIPNRELQ</sequence>